<dbReference type="SMART" id="SM00239">
    <property type="entry name" value="C2"/>
    <property type="match status" value="1"/>
</dbReference>
<sequence length="402" mass="46059">MSAIILSLIVGSITLLSSIVIVLIVYLQKKFKRTCIWKSTTSRQSVISSAPISRQQSSSCLFNLEQQQQQQLSRSRSASFGEDLTARLQTLAAGNCYRSYAPATIDLSSRSTRLSLGANIRFPTVSNISPIIPSKPITPSITYQLRYEHTIETLFITIVQLNNYIPTKNTQNIYVILYLLPNDDEQRQTKSSINGIFNENFLFPLKSNDLLKRTLRLTAYEVNSITRIRHIIGHVFIKFDQFIDENKNDKTFSTNSLLEYLSQDLHIRSDYLGQLTIKTYYLKDQNLIQIRIQQINYLHIERSKFKIPLKAYFSGQLSNTSHKYHWANTSSFMIPSSSSSFQIDKELQLIVDSSLISTNDNHVECHLRLHLHGSNQIHSHARWKHSLQSTVPHTYTVSLVAL</sequence>
<dbReference type="PROSITE" id="PS50004">
    <property type="entry name" value="C2"/>
    <property type="match status" value="1"/>
</dbReference>
<dbReference type="GO" id="GO:0005886">
    <property type="term" value="C:plasma membrane"/>
    <property type="evidence" value="ECO:0007669"/>
    <property type="project" value="TreeGrafter"/>
</dbReference>
<comment type="caution">
    <text evidence="3">The sequence shown here is derived from an EMBL/GenBank/DDBJ whole genome shotgun (WGS) entry which is preliminary data.</text>
</comment>
<keyword evidence="1" id="KW-1133">Transmembrane helix</keyword>
<keyword evidence="4" id="KW-1185">Reference proteome</keyword>
<organism evidence="3 4">
    <name type="scientific">Rotaria sordida</name>
    <dbReference type="NCBI Taxonomy" id="392033"/>
    <lineage>
        <taxon>Eukaryota</taxon>
        <taxon>Metazoa</taxon>
        <taxon>Spiralia</taxon>
        <taxon>Gnathifera</taxon>
        <taxon>Rotifera</taxon>
        <taxon>Eurotatoria</taxon>
        <taxon>Bdelloidea</taxon>
        <taxon>Philodinida</taxon>
        <taxon>Philodinidae</taxon>
        <taxon>Rotaria</taxon>
    </lineage>
</organism>
<dbReference type="InterPro" id="IPR035892">
    <property type="entry name" value="C2_domain_sf"/>
</dbReference>
<dbReference type="GO" id="GO:0001786">
    <property type="term" value="F:phosphatidylserine binding"/>
    <property type="evidence" value="ECO:0007669"/>
    <property type="project" value="TreeGrafter"/>
</dbReference>
<name>A0A815FQM8_9BILA</name>
<keyword evidence="1" id="KW-0472">Membrane</keyword>
<evidence type="ECO:0000259" key="2">
    <source>
        <dbReference type="PROSITE" id="PS50004"/>
    </source>
</evidence>
<evidence type="ECO:0000313" key="3">
    <source>
        <dbReference type="EMBL" id="CAF1329080.1"/>
    </source>
</evidence>
<dbReference type="AlphaFoldDB" id="A0A815FQM8"/>
<keyword evidence="1" id="KW-0812">Transmembrane</keyword>
<dbReference type="EMBL" id="CAJNOL010001284">
    <property type="protein sequence ID" value="CAF1329080.1"/>
    <property type="molecule type" value="Genomic_DNA"/>
</dbReference>
<dbReference type="Proteomes" id="UP000663870">
    <property type="component" value="Unassembled WGS sequence"/>
</dbReference>
<dbReference type="PANTHER" id="PTHR10024">
    <property type="entry name" value="SYNAPTOTAGMIN"/>
    <property type="match status" value="1"/>
</dbReference>
<accession>A0A815FQM8</accession>
<dbReference type="GO" id="GO:0005509">
    <property type="term" value="F:calcium ion binding"/>
    <property type="evidence" value="ECO:0007669"/>
    <property type="project" value="TreeGrafter"/>
</dbReference>
<dbReference type="InterPro" id="IPR000008">
    <property type="entry name" value="C2_dom"/>
</dbReference>
<protein>
    <recommendedName>
        <fullName evidence="2">C2 domain-containing protein</fullName>
    </recommendedName>
</protein>
<dbReference type="Gene3D" id="2.60.40.150">
    <property type="entry name" value="C2 domain"/>
    <property type="match status" value="1"/>
</dbReference>
<dbReference type="Pfam" id="PF00168">
    <property type="entry name" value="C2"/>
    <property type="match status" value="1"/>
</dbReference>
<reference evidence="3" key="1">
    <citation type="submission" date="2021-02" db="EMBL/GenBank/DDBJ databases">
        <authorList>
            <person name="Nowell W R."/>
        </authorList>
    </citation>
    <scope>NUCLEOTIDE SEQUENCE</scope>
</reference>
<evidence type="ECO:0000256" key="1">
    <source>
        <dbReference type="SAM" id="Phobius"/>
    </source>
</evidence>
<dbReference type="GO" id="GO:0000149">
    <property type="term" value="F:SNARE binding"/>
    <property type="evidence" value="ECO:0007669"/>
    <property type="project" value="TreeGrafter"/>
</dbReference>
<gene>
    <name evidence="3" type="ORF">JXQ802_LOCUS30962</name>
</gene>
<dbReference type="GO" id="GO:0030276">
    <property type="term" value="F:clathrin binding"/>
    <property type="evidence" value="ECO:0007669"/>
    <property type="project" value="TreeGrafter"/>
</dbReference>
<evidence type="ECO:0000313" key="4">
    <source>
        <dbReference type="Proteomes" id="UP000663870"/>
    </source>
</evidence>
<proteinExistence type="predicted"/>
<dbReference type="GO" id="GO:0017156">
    <property type="term" value="P:calcium-ion regulated exocytosis"/>
    <property type="evidence" value="ECO:0007669"/>
    <property type="project" value="TreeGrafter"/>
</dbReference>
<feature type="domain" description="C2" evidence="2">
    <location>
        <begin position="133"/>
        <end position="252"/>
    </location>
</feature>
<feature type="transmembrane region" description="Helical" evidence="1">
    <location>
        <begin position="6"/>
        <end position="27"/>
    </location>
</feature>
<dbReference type="GO" id="GO:0070382">
    <property type="term" value="C:exocytic vesicle"/>
    <property type="evidence" value="ECO:0007669"/>
    <property type="project" value="TreeGrafter"/>
</dbReference>
<dbReference type="SUPFAM" id="SSF49562">
    <property type="entry name" value="C2 domain (Calcium/lipid-binding domain, CaLB)"/>
    <property type="match status" value="1"/>
</dbReference>
<dbReference type="GO" id="GO:0005544">
    <property type="term" value="F:calcium-dependent phospholipid binding"/>
    <property type="evidence" value="ECO:0007669"/>
    <property type="project" value="TreeGrafter"/>
</dbReference>